<evidence type="ECO:0000313" key="2">
    <source>
        <dbReference type="Proteomes" id="UP000298649"/>
    </source>
</evidence>
<geneLocation type="plasmid" evidence="2">
    <name>patcfbp7129a</name>
</geneLocation>
<sequence>MLPVLPLFDHMFSVLSRLFPVPAAFFTVTGTGIVRTGSGWAYSSGRLIALSALVTSGMMDINRRSFNRGI</sequence>
<dbReference type="Proteomes" id="UP000298649">
    <property type="component" value="Plasmid pAtCFBP7129a"/>
</dbReference>
<dbReference type="AlphaFoldDB" id="A0A4D7Z5Q5"/>
<keyword evidence="1" id="KW-0614">Plasmid</keyword>
<accession>A0A4D7Z5Q5</accession>
<dbReference type="EMBL" id="CP039924">
    <property type="protein sequence ID" value="QCL97853.1"/>
    <property type="molecule type" value="Genomic_DNA"/>
</dbReference>
<proteinExistence type="predicted"/>
<evidence type="ECO:0000313" key="1">
    <source>
        <dbReference type="EMBL" id="QCL97853.1"/>
    </source>
</evidence>
<protein>
    <submittedName>
        <fullName evidence="1">Uncharacterized protein</fullName>
    </submittedName>
</protein>
<organism evidence="1 2">
    <name type="scientific">Agrobacterium tumefaciens</name>
    <dbReference type="NCBI Taxonomy" id="358"/>
    <lineage>
        <taxon>Bacteria</taxon>
        <taxon>Pseudomonadati</taxon>
        <taxon>Pseudomonadota</taxon>
        <taxon>Alphaproteobacteria</taxon>
        <taxon>Hyphomicrobiales</taxon>
        <taxon>Rhizobiaceae</taxon>
        <taxon>Rhizobium/Agrobacterium group</taxon>
        <taxon>Agrobacterium</taxon>
        <taxon>Agrobacterium tumefaciens complex</taxon>
    </lineage>
</organism>
<name>A0A4D7Z5Q5_AGRTU</name>
<gene>
    <name evidence="1" type="ORF">CFBP7129_27090</name>
</gene>
<reference evidence="1 2" key="1">
    <citation type="submission" date="2019-04" db="EMBL/GenBank/DDBJ databases">
        <title>Complete genome sequence of Agrobacterium tumefaciens CFBP7129.</title>
        <authorList>
            <person name="Haryono M."/>
            <person name="Lin Y.-C."/>
            <person name="Lai E.-M."/>
            <person name="Kuo C.-H."/>
        </authorList>
    </citation>
    <scope>NUCLEOTIDE SEQUENCE [LARGE SCALE GENOMIC DNA]</scope>
    <source>
        <strain evidence="1 2">CFBP7129</strain>
        <plasmid evidence="2">patcfbp7129a</plasmid>
    </source>
</reference>